<dbReference type="GO" id="GO:0005886">
    <property type="term" value="C:plasma membrane"/>
    <property type="evidence" value="ECO:0007669"/>
    <property type="project" value="UniProtKB-SubCell"/>
</dbReference>
<comment type="similarity">
    <text evidence="7">Belongs to the binding-protein-dependent transport system permease family.</text>
</comment>
<dbReference type="GO" id="GO:0055085">
    <property type="term" value="P:transmembrane transport"/>
    <property type="evidence" value="ECO:0007669"/>
    <property type="project" value="InterPro"/>
</dbReference>
<evidence type="ECO:0000256" key="6">
    <source>
        <dbReference type="ARBA" id="ARBA00023136"/>
    </source>
</evidence>
<keyword evidence="3" id="KW-1003">Cell membrane</keyword>
<keyword evidence="4 7" id="KW-0812">Transmembrane</keyword>
<feature type="transmembrane region" description="Helical" evidence="7">
    <location>
        <begin position="147"/>
        <end position="168"/>
    </location>
</feature>
<feature type="domain" description="ABC transmembrane type-1" evidence="8">
    <location>
        <begin position="1"/>
        <end position="168"/>
    </location>
</feature>
<name>A0A3E3HVH8_9FIRM</name>
<dbReference type="AlphaFoldDB" id="A0A3E3HVH8"/>
<dbReference type="InterPro" id="IPR050809">
    <property type="entry name" value="UgpAE/MalFG_permease"/>
</dbReference>
<keyword evidence="6 7" id="KW-0472">Membrane</keyword>
<dbReference type="Gene3D" id="1.10.3720.10">
    <property type="entry name" value="MetI-like"/>
    <property type="match status" value="1"/>
</dbReference>
<evidence type="ECO:0000256" key="2">
    <source>
        <dbReference type="ARBA" id="ARBA00022448"/>
    </source>
</evidence>
<evidence type="ECO:0000256" key="5">
    <source>
        <dbReference type="ARBA" id="ARBA00022989"/>
    </source>
</evidence>
<dbReference type="PANTHER" id="PTHR43227">
    <property type="entry name" value="BLL4140 PROTEIN"/>
    <property type="match status" value="1"/>
</dbReference>
<comment type="subcellular location">
    <subcellularLocation>
        <location evidence="1 7">Cell membrane</location>
        <topology evidence="1 7">Multi-pass membrane protein</topology>
    </subcellularLocation>
</comment>
<dbReference type="Pfam" id="PF00528">
    <property type="entry name" value="BPD_transp_1"/>
    <property type="match status" value="1"/>
</dbReference>
<dbReference type="InterPro" id="IPR000515">
    <property type="entry name" value="MetI-like"/>
</dbReference>
<accession>A0A3E3HVH8</accession>
<organism evidence="9 10">
    <name type="scientific">Eisenbergiella massiliensis</name>
    <dbReference type="NCBI Taxonomy" id="1720294"/>
    <lineage>
        <taxon>Bacteria</taxon>
        <taxon>Bacillati</taxon>
        <taxon>Bacillota</taxon>
        <taxon>Clostridia</taxon>
        <taxon>Lachnospirales</taxon>
        <taxon>Lachnospiraceae</taxon>
        <taxon>Eisenbergiella</taxon>
    </lineage>
</organism>
<reference evidence="9" key="1">
    <citation type="submission" date="2018-08" db="EMBL/GenBank/DDBJ databases">
        <title>A genome reference for cultivated species of the human gut microbiota.</title>
        <authorList>
            <person name="Zou Y."/>
            <person name="Xue W."/>
            <person name="Luo G."/>
        </authorList>
    </citation>
    <scope>NUCLEOTIDE SEQUENCE [LARGE SCALE GENOMIC DNA]</scope>
    <source>
        <strain evidence="9">TF05-5AC</strain>
    </source>
</reference>
<dbReference type="Proteomes" id="UP000260812">
    <property type="component" value="Unassembled WGS sequence"/>
</dbReference>
<dbReference type="CDD" id="cd06261">
    <property type="entry name" value="TM_PBP2"/>
    <property type="match status" value="1"/>
</dbReference>
<evidence type="ECO:0000259" key="8">
    <source>
        <dbReference type="PROSITE" id="PS50928"/>
    </source>
</evidence>
<keyword evidence="2 7" id="KW-0813">Transport</keyword>
<keyword evidence="10" id="KW-1185">Reference proteome</keyword>
<dbReference type="InterPro" id="IPR035906">
    <property type="entry name" value="MetI-like_sf"/>
</dbReference>
<keyword evidence="5 7" id="KW-1133">Transmembrane helix</keyword>
<protein>
    <submittedName>
        <fullName evidence="9">Sugar ABC transporter permease</fullName>
    </submittedName>
</protein>
<gene>
    <name evidence="9" type="ORF">DXC51_27555</name>
</gene>
<evidence type="ECO:0000256" key="7">
    <source>
        <dbReference type="RuleBase" id="RU363032"/>
    </source>
</evidence>
<evidence type="ECO:0000313" key="10">
    <source>
        <dbReference type="Proteomes" id="UP000260812"/>
    </source>
</evidence>
<dbReference type="EMBL" id="QVLV01000036">
    <property type="protein sequence ID" value="RGE55833.1"/>
    <property type="molecule type" value="Genomic_DNA"/>
</dbReference>
<evidence type="ECO:0000313" key="9">
    <source>
        <dbReference type="EMBL" id="RGE55833.1"/>
    </source>
</evidence>
<proteinExistence type="inferred from homology"/>
<evidence type="ECO:0000256" key="4">
    <source>
        <dbReference type="ARBA" id="ARBA00022692"/>
    </source>
</evidence>
<dbReference type="SUPFAM" id="SSF161098">
    <property type="entry name" value="MetI-like"/>
    <property type="match status" value="1"/>
</dbReference>
<dbReference type="PROSITE" id="PS50928">
    <property type="entry name" value="ABC_TM1"/>
    <property type="match status" value="1"/>
</dbReference>
<comment type="caution">
    <text evidence="9">The sequence shown here is derived from an EMBL/GenBank/DDBJ whole genome shotgun (WGS) entry which is preliminary data.</text>
</comment>
<evidence type="ECO:0000256" key="1">
    <source>
        <dbReference type="ARBA" id="ARBA00004651"/>
    </source>
</evidence>
<feature type="transmembrane region" description="Helical" evidence="7">
    <location>
        <begin position="87"/>
        <end position="111"/>
    </location>
</feature>
<dbReference type="PANTHER" id="PTHR43227:SF11">
    <property type="entry name" value="BLL4140 PROTEIN"/>
    <property type="match status" value="1"/>
</dbReference>
<evidence type="ECO:0000256" key="3">
    <source>
        <dbReference type="ARBA" id="ARBA00022475"/>
    </source>
</evidence>
<sequence>MFSIAATFFSVEDGLINQVFFDKLGWLSVPTNFLANADIAKVFQTFFLSVWKNCGWSAIIYLAAITGIDQSLYEAAKVDGAGRIKRIIYITIPGIMPTFIVLLVLGAANILNTGFDQYYVFTNAVTLPVLDNLDTYIYRTGIQNLNFSYATAVGMSRSIVSVLLLTVINRVAYHVNGAKII</sequence>